<comment type="caution">
    <text evidence="1">The sequence shown here is derived from an EMBL/GenBank/DDBJ whole genome shotgun (WGS) entry which is preliminary data.</text>
</comment>
<organism evidence="1 2">
    <name type="scientific">Xylella taiwanensis</name>
    <dbReference type="NCBI Taxonomy" id="1444770"/>
    <lineage>
        <taxon>Bacteria</taxon>
        <taxon>Pseudomonadati</taxon>
        <taxon>Pseudomonadota</taxon>
        <taxon>Gammaproteobacteria</taxon>
        <taxon>Lysobacterales</taxon>
        <taxon>Lysobacteraceae</taxon>
        <taxon>Xylella</taxon>
    </lineage>
</organism>
<sequence length="59" mass="6299">MCKICSGCQKFGVMCIAFSLLGSDDGWCAVVLTGFGWLACQREEVVLEHQQALFGGVVG</sequence>
<accession>Z9JM74</accession>
<evidence type="ECO:0000313" key="1">
    <source>
        <dbReference type="EMBL" id="EWS78936.1"/>
    </source>
</evidence>
<reference evidence="1 2" key="1">
    <citation type="journal article" date="2014" name="Genome Announc.">
        <title>Draft Genome Sequence of Xylella fastidiosa Pear Leaf Scorch Strain in Taiwan.</title>
        <authorList>
            <person name="Su C.C."/>
            <person name="Deng W.L."/>
            <person name="Jan F.J."/>
            <person name="Chang C.J."/>
            <person name="Huang H."/>
            <person name="Chen J."/>
        </authorList>
    </citation>
    <scope>NUCLEOTIDE SEQUENCE [LARGE SCALE GENOMIC DNA]</scope>
    <source>
        <strain evidence="1 2">PLS229</strain>
    </source>
</reference>
<dbReference type="PATRIC" id="fig|1444770.3.peg.808"/>
<protein>
    <submittedName>
        <fullName evidence="1">Uncharacterized protein</fullName>
    </submittedName>
</protein>
<dbReference type="AlphaFoldDB" id="Z9JM74"/>
<name>Z9JM74_9GAMM</name>
<dbReference type="Proteomes" id="UP000020406">
    <property type="component" value="Unassembled WGS sequence"/>
</dbReference>
<gene>
    <name evidence="1" type="ORF">AF72_03275</name>
</gene>
<dbReference type="KEGG" id="xtw:AB672_09595"/>
<evidence type="ECO:0000313" key="2">
    <source>
        <dbReference type="Proteomes" id="UP000020406"/>
    </source>
</evidence>
<proteinExistence type="predicted"/>
<dbReference type="EMBL" id="JDSQ01000004">
    <property type="protein sequence ID" value="EWS78936.1"/>
    <property type="molecule type" value="Genomic_DNA"/>
</dbReference>